<keyword evidence="1" id="KW-0966">Cell projection</keyword>
<keyword evidence="1" id="KW-0282">Flagellum</keyword>
<reference evidence="1 2" key="1">
    <citation type="submission" date="2020-10" db="EMBL/GenBank/DDBJ databases">
        <title>Complete genome sequence of Paludibaculum fermentans P105T, a facultatively anaerobic acidobacterium capable of dissimilatory Fe(III) reduction.</title>
        <authorList>
            <person name="Dedysh S.N."/>
            <person name="Beletsky A.V."/>
            <person name="Kulichevskaya I.S."/>
            <person name="Mardanov A.V."/>
            <person name="Ravin N.V."/>
        </authorList>
    </citation>
    <scope>NUCLEOTIDE SEQUENCE [LARGE SCALE GENOMIC DNA]</scope>
    <source>
        <strain evidence="1 2">P105</strain>
    </source>
</reference>
<evidence type="ECO:0000313" key="2">
    <source>
        <dbReference type="Proteomes" id="UP000593892"/>
    </source>
</evidence>
<keyword evidence="1" id="KW-0969">Cilium</keyword>
<dbReference type="KEGG" id="pfer:IRI77_21490"/>
<sequence>MVRLTRINQAPFYLNSDLIEFIDTTPDTLITTVSGTKILVVEGPEEVVRRVVEFRRLIHPVARGPVGVPDPAQEMGRV</sequence>
<dbReference type="AlphaFoldDB" id="A0A7S7NKN6"/>
<dbReference type="EMBL" id="CP063849">
    <property type="protein sequence ID" value="QOY85397.1"/>
    <property type="molecule type" value="Genomic_DNA"/>
</dbReference>
<dbReference type="PANTHER" id="PTHR39185">
    <property type="entry name" value="SWARMING MOTILITY PROTEIN SWRD"/>
    <property type="match status" value="1"/>
</dbReference>
<accession>A0A7S7NKN6</accession>
<keyword evidence="2" id="KW-1185">Reference proteome</keyword>
<dbReference type="PANTHER" id="PTHR39185:SF1">
    <property type="entry name" value="SWARMING MOTILITY PROTEIN SWRD"/>
    <property type="match status" value="1"/>
</dbReference>
<dbReference type="Proteomes" id="UP000593892">
    <property type="component" value="Chromosome"/>
</dbReference>
<name>A0A7S7NKN6_PALFE</name>
<gene>
    <name evidence="1" type="ORF">IRI77_21490</name>
</gene>
<evidence type="ECO:0000313" key="1">
    <source>
        <dbReference type="EMBL" id="QOY85397.1"/>
    </source>
</evidence>
<protein>
    <submittedName>
        <fullName evidence="1">Flagellar FlbD family protein</fullName>
    </submittedName>
</protein>
<proteinExistence type="predicted"/>
<organism evidence="1 2">
    <name type="scientific">Paludibaculum fermentans</name>
    <dbReference type="NCBI Taxonomy" id="1473598"/>
    <lineage>
        <taxon>Bacteria</taxon>
        <taxon>Pseudomonadati</taxon>
        <taxon>Acidobacteriota</taxon>
        <taxon>Terriglobia</taxon>
        <taxon>Bryobacterales</taxon>
        <taxon>Bryobacteraceae</taxon>
        <taxon>Paludibaculum</taxon>
    </lineage>
</organism>
<dbReference type="RefSeq" id="WP_194447067.1">
    <property type="nucleotide sequence ID" value="NZ_CP063849.1"/>
</dbReference>
<dbReference type="InterPro" id="IPR009384">
    <property type="entry name" value="SwrD-like"/>
</dbReference>
<dbReference type="Pfam" id="PF06289">
    <property type="entry name" value="FlbD"/>
    <property type="match status" value="1"/>
</dbReference>